<evidence type="ECO:0000313" key="2">
    <source>
        <dbReference type="Proteomes" id="UP000228758"/>
    </source>
</evidence>
<protein>
    <submittedName>
        <fullName evidence="1">Type IV pilus assembly protein PilM</fullName>
    </submittedName>
</protein>
<dbReference type="SUPFAM" id="SSF53067">
    <property type="entry name" value="Actin-like ATPase domain"/>
    <property type="match status" value="2"/>
</dbReference>
<gene>
    <name evidence="1" type="ORF">CLV46_2831</name>
</gene>
<sequence>MSTKVVGVDFGRDSLRGVEVVDPGSARPKVVRYHEIALPEGAVRSGEVRELHTVASSLKRLWAEGGFSTKRVVLGMGNQRVLARELTVPKLSAKQIKDSLPFQVQDLLPVPVADAILDFYPVSEGVSENGPVVHGLLIAALKEAVLANVTAVRLAKLEPVEVDLIPFALTRLLTTRDDPETVALIDVGGTTTTVVIATGGVPGFVRIIPAGGDDLTAALASRLQVTLDEAEQLKRTVGMPANPADAEEHRIAEASYASVGELLVGLRNTLTYFVSQHPQSPISRIVLTGRGARMPGIPDALHELSRIPVVSAEPLARVELHKFTPSAEQTAGMTVALGLALGSAA</sequence>
<dbReference type="EMBL" id="PGFF01000001">
    <property type="protein sequence ID" value="PJJ73245.1"/>
    <property type="molecule type" value="Genomic_DNA"/>
</dbReference>
<dbReference type="PIRSF" id="PIRSF019169">
    <property type="entry name" value="PilM"/>
    <property type="match status" value="1"/>
</dbReference>
<dbReference type="RefSeq" id="WP_100365355.1">
    <property type="nucleotide sequence ID" value="NZ_PGFF01000001.1"/>
</dbReference>
<dbReference type="PANTHER" id="PTHR32432">
    <property type="entry name" value="CELL DIVISION PROTEIN FTSA-RELATED"/>
    <property type="match status" value="1"/>
</dbReference>
<dbReference type="PANTHER" id="PTHR32432:SF3">
    <property type="entry name" value="ETHANOLAMINE UTILIZATION PROTEIN EUTJ"/>
    <property type="match status" value="1"/>
</dbReference>
<keyword evidence="2" id="KW-1185">Reference proteome</keyword>
<dbReference type="Gene3D" id="3.30.420.40">
    <property type="match status" value="2"/>
</dbReference>
<accession>A0A2M9CMY1</accession>
<evidence type="ECO:0000313" key="1">
    <source>
        <dbReference type="EMBL" id="PJJ73245.1"/>
    </source>
</evidence>
<dbReference type="InterPro" id="IPR050696">
    <property type="entry name" value="FtsA/MreB"/>
</dbReference>
<name>A0A2M9CMY1_9MICO</name>
<dbReference type="InterPro" id="IPR005883">
    <property type="entry name" value="PilM"/>
</dbReference>
<comment type="caution">
    <text evidence="1">The sequence shown here is derived from an EMBL/GenBank/DDBJ whole genome shotgun (WGS) entry which is preliminary data.</text>
</comment>
<dbReference type="OrthoDB" id="1926201at2"/>
<dbReference type="CDD" id="cd24049">
    <property type="entry name" value="ASKHA_NBD_PilM"/>
    <property type="match status" value="1"/>
</dbReference>
<proteinExistence type="predicted"/>
<dbReference type="NCBIfam" id="TIGR01175">
    <property type="entry name" value="pilM"/>
    <property type="match status" value="1"/>
</dbReference>
<dbReference type="AlphaFoldDB" id="A0A2M9CMY1"/>
<organism evidence="1 2">
    <name type="scientific">Diaminobutyricimonas aerilata</name>
    <dbReference type="NCBI Taxonomy" id="1162967"/>
    <lineage>
        <taxon>Bacteria</taxon>
        <taxon>Bacillati</taxon>
        <taxon>Actinomycetota</taxon>
        <taxon>Actinomycetes</taxon>
        <taxon>Micrococcales</taxon>
        <taxon>Microbacteriaceae</taxon>
        <taxon>Diaminobutyricimonas</taxon>
    </lineage>
</organism>
<reference evidence="1 2" key="1">
    <citation type="submission" date="2017-11" db="EMBL/GenBank/DDBJ databases">
        <title>Genomic Encyclopedia of Archaeal and Bacterial Type Strains, Phase II (KMG-II): From Individual Species to Whole Genera.</title>
        <authorList>
            <person name="Goeker M."/>
        </authorList>
    </citation>
    <scope>NUCLEOTIDE SEQUENCE [LARGE SCALE GENOMIC DNA]</scope>
    <source>
        <strain evidence="1 2">DSM 27393</strain>
    </source>
</reference>
<dbReference type="InterPro" id="IPR043129">
    <property type="entry name" value="ATPase_NBD"/>
</dbReference>
<dbReference type="Gene3D" id="3.30.1490.300">
    <property type="match status" value="1"/>
</dbReference>
<dbReference type="Proteomes" id="UP000228758">
    <property type="component" value="Unassembled WGS sequence"/>
</dbReference>
<dbReference type="Pfam" id="PF11104">
    <property type="entry name" value="PilM_2"/>
    <property type="match status" value="1"/>
</dbReference>